<dbReference type="EMBL" id="JAWXYB010000018">
    <property type="protein sequence ID" value="MDX5930199.1"/>
    <property type="molecule type" value="Genomic_DNA"/>
</dbReference>
<evidence type="ECO:0000313" key="1">
    <source>
        <dbReference type="EMBL" id="MDX5930199.1"/>
    </source>
</evidence>
<keyword evidence="1" id="KW-0966">Cell projection</keyword>
<organism evidence="1 2">
    <name type="scientific">Acidiphilium acidophilum</name>
    <name type="common">Thiobacillus acidophilus</name>
    <dbReference type="NCBI Taxonomy" id="76588"/>
    <lineage>
        <taxon>Bacteria</taxon>
        <taxon>Pseudomonadati</taxon>
        <taxon>Pseudomonadota</taxon>
        <taxon>Alphaproteobacteria</taxon>
        <taxon>Acetobacterales</taxon>
        <taxon>Acidocellaceae</taxon>
        <taxon>Acidiphilium</taxon>
    </lineage>
</organism>
<comment type="caution">
    <text evidence="1">The sequence shown here is derived from an EMBL/GenBank/DDBJ whole genome shotgun (WGS) entry which is preliminary data.</text>
</comment>
<keyword evidence="1" id="KW-0282">Flagellum</keyword>
<dbReference type="InterPro" id="IPR019704">
    <property type="entry name" value="Flagellar_assmbl_FliX_class2"/>
</dbReference>
<protein>
    <submittedName>
        <fullName evidence="1">Flagellar assembly protein FliX</fullName>
    </submittedName>
</protein>
<dbReference type="Proteomes" id="UP001279553">
    <property type="component" value="Unassembled WGS sequence"/>
</dbReference>
<keyword evidence="2" id="KW-1185">Reference proteome</keyword>
<dbReference type="Pfam" id="PF10768">
    <property type="entry name" value="FliX"/>
    <property type="match status" value="1"/>
</dbReference>
<evidence type="ECO:0000313" key="2">
    <source>
        <dbReference type="Proteomes" id="UP001279553"/>
    </source>
</evidence>
<dbReference type="AlphaFoldDB" id="A0AAW9DNQ5"/>
<dbReference type="GO" id="GO:0044781">
    <property type="term" value="P:bacterial-type flagellum organization"/>
    <property type="evidence" value="ECO:0007669"/>
    <property type="project" value="InterPro"/>
</dbReference>
<proteinExistence type="predicted"/>
<sequence>MTRITGLGRISAIRNAKGTAQAVAGGFRVAEGGSALPLAATSPLGGLLAVQEVFGSQTRDRAAQLSGETVLGALGGLQAASMAGNDGQALAHLHDAVGAMIEPDDPALRRIIGAIRLRARVELARYRAIGAPV</sequence>
<accession>A0AAW9DNQ5</accession>
<keyword evidence="1" id="KW-0969">Cilium</keyword>
<gene>
    <name evidence="1" type="ORF">SIL87_05380</name>
</gene>
<name>A0AAW9DNQ5_ACIAO</name>
<dbReference type="RefSeq" id="WP_319613160.1">
    <property type="nucleotide sequence ID" value="NZ_JAWXYB010000018.1"/>
</dbReference>
<reference evidence="1 2" key="1">
    <citation type="submission" date="2023-11" db="EMBL/GenBank/DDBJ databases">
        <title>MicrobeMod: A computational toolkit for identifying prokaryotic methylation and restriction-modification with nanopore sequencing.</title>
        <authorList>
            <person name="Crits-Christoph A."/>
            <person name="Kang S.C."/>
            <person name="Lee H."/>
            <person name="Ostrov N."/>
        </authorList>
    </citation>
    <scope>NUCLEOTIDE SEQUENCE [LARGE SCALE GENOMIC DNA]</scope>
    <source>
        <strain evidence="1 2">DSMZ 700</strain>
    </source>
</reference>